<evidence type="ECO:0000256" key="4">
    <source>
        <dbReference type="ARBA" id="ARBA00023163"/>
    </source>
</evidence>
<gene>
    <name evidence="6" type="ORF">Dxin01_02309</name>
</gene>
<organism evidence="6 7">
    <name type="scientific">Deinococcus xinjiangensis</name>
    <dbReference type="NCBI Taxonomy" id="457454"/>
    <lineage>
        <taxon>Bacteria</taxon>
        <taxon>Thermotogati</taxon>
        <taxon>Deinococcota</taxon>
        <taxon>Deinococci</taxon>
        <taxon>Deinococcales</taxon>
        <taxon>Deinococcaceae</taxon>
        <taxon>Deinococcus</taxon>
    </lineage>
</organism>
<sequence>MPNAVLASDLTIRQAAAALGVSAHTLRYYEREGLVSVPRQASGERLYSALALQRLKFLIHLRGTGMNMQGLREYVALVEQGEDTLAERLELLRQHEQAVMHQLEELEKHLVGIRHKIANYDRICQKHDQMCQKETA</sequence>
<dbReference type="InterPro" id="IPR000551">
    <property type="entry name" value="MerR-type_HTH_dom"/>
</dbReference>
<dbReference type="SMART" id="SM00422">
    <property type="entry name" value="HTH_MERR"/>
    <property type="match status" value="1"/>
</dbReference>
<dbReference type="PANTHER" id="PTHR30204:SF69">
    <property type="entry name" value="MERR-FAMILY TRANSCRIPTIONAL REGULATOR"/>
    <property type="match status" value="1"/>
</dbReference>
<dbReference type="CDD" id="cd01109">
    <property type="entry name" value="HTH_YyaN"/>
    <property type="match status" value="1"/>
</dbReference>
<dbReference type="InterPro" id="IPR009061">
    <property type="entry name" value="DNA-bd_dom_put_sf"/>
</dbReference>
<dbReference type="InterPro" id="IPR047057">
    <property type="entry name" value="MerR_fam"/>
</dbReference>
<dbReference type="Gene3D" id="1.10.1660.10">
    <property type="match status" value="1"/>
</dbReference>
<protein>
    <submittedName>
        <fullName evidence="6">HTH-type transcriptional regulator HI_0186</fullName>
    </submittedName>
</protein>
<evidence type="ECO:0000313" key="7">
    <source>
        <dbReference type="Proteomes" id="UP001458946"/>
    </source>
</evidence>
<dbReference type="PANTHER" id="PTHR30204">
    <property type="entry name" value="REDOX-CYCLING DRUG-SENSING TRANSCRIPTIONAL ACTIVATOR SOXR"/>
    <property type="match status" value="1"/>
</dbReference>
<evidence type="ECO:0000256" key="2">
    <source>
        <dbReference type="ARBA" id="ARBA00023015"/>
    </source>
</evidence>
<name>A0ABP9VEA4_9DEIO</name>
<dbReference type="PRINTS" id="PR00040">
    <property type="entry name" value="HTHMERR"/>
</dbReference>
<dbReference type="EMBL" id="BAABRN010000025">
    <property type="protein sequence ID" value="GAA5502565.1"/>
    <property type="molecule type" value="Genomic_DNA"/>
</dbReference>
<keyword evidence="2" id="KW-0805">Transcription regulation</keyword>
<evidence type="ECO:0000313" key="6">
    <source>
        <dbReference type="EMBL" id="GAA5502565.1"/>
    </source>
</evidence>
<keyword evidence="3" id="KW-0238">DNA-binding</keyword>
<accession>A0ABP9VEA4</accession>
<feature type="domain" description="HTH merR-type" evidence="5">
    <location>
        <begin position="9"/>
        <end position="77"/>
    </location>
</feature>
<reference evidence="6 7" key="1">
    <citation type="submission" date="2024-02" db="EMBL/GenBank/DDBJ databases">
        <title>Deinococcus xinjiangensis NBRC 107630.</title>
        <authorList>
            <person name="Ichikawa N."/>
            <person name="Katano-Makiyama Y."/>
            <person name="Hidaka K."/>
        </authorList>
    </citation>
    <scope>NUCLEOTIDE SEQUENCE [LARGE SCALE GENOMIC DNA]</scope>
    <source>
        <strain evidence="6 7">NBRC 107630</strain>
    </source>
</reference>
<keyword evidence="4" id="KW-0804">Transcription</keyword>
<evidence type="ECO:0000259" key="5">
    <source>
        <dbReference type="PROSITE" id="PS50937"/>
    </source>
</evidence>
<dbReference type="RefSeq" id="WP_353542533.1">
    <property type="nucleotide sequence ID" value="NZ_BAABRN010000025.1"/>
</dbReference>
<dbReference type="Pfam" id="PF13411">
    <property type="entry name" value="MerR_1"/>
    <property type="match status" value="1"/>
</dbReference>
<evidence type="ECO:0000256" key="1">
    <source>
        <dbReference type="ARBA" id="ARBA00022491"/>
    </source>
</evidence>
<keyword evidence="1" id="KW-0678">Repressor</keyword>
<proteinExistence type="predicted"/>
<comment type="caution">
    <text evidence="6">The sequence shown here is derived from an EMBL/GenBank/DDBJ whole genome shotgun (WGS) entry which is preliminary data.</text>
</comment>
<dbReference type="SUPFAM" id="SSF46955">
    <property type="entry name" value="Putative DNA-binding domain"/>
    <property type="match status" value="1"/>
</dbReference>
<keyword evidence="7" id="KW-1185">Reference proteome</keyword>
<evidence type="ECO:0000256" key="3">
    <source>
        <dbReference type="ARBA" id="ARBA00023125"/>
    </source>
</evidence>
<dbReference type="Proteomes" id="UP001458946">
    <property type="component" value="Unassembled WGS sequence"/>
</dbReference>
<dbReference type="PROSITE" id="PS50937">
    <property type="entry name" value="HTH_MERR_2"/>
    <property type="match status" value="1"/>
</dbReference>